<comment type="caution">
    <text evidence="2">The sequence shown here is derived from an EMBL/GenBank/DDBJ whole genome shotgun (WGS) entry which is preliminary data.</text>
</comment>
<dbReference type="Proteomes" id="UP001597469">
    <property type="component" value="Unassembled WGS sequence"/>
</dbReference>
<reference evidence="3" key="1">
    <citation type="journal article" date="2019" name="Int. J. Syst. Evol. Microbiol.">
        <title>The Global Catalogue of Microorganisms (GCM) 10K type strain sequencing project: providing services to taxonomists for standard genome sequencing and annotation.</title>
        <authorList>
            <consortium name="The Broad Institute Genomics Platform"/>
            <consortium name="The Broad Institute Genome Sequencing Center for Infectious Disease"/>
            <person name="Wu L."/>
            <person name="Ma J."/>
        </authorList>
    </citation>
    <scope>NUCLEOTIDE SEQUENCE [LARGE SCALE GENOMIC DNA]</scope>
    <source>
        <strain evidence="3">KCTC 42805</strain>
    </source>
</reference>
<accession>A0ABW5MBE5</accession>
<evidence type="ECO:0000313" key="2">
    <source>
        <dbReference type="EMBL" id="MFD2573569.1"/>
    </source>
</evidence>
<protein>
    <submittedName>
        <fullName evidence="2">Uncharacterized protein</fullName>
    </submittedName>
</protein>
<dbReference type="RefSeq" id="WP_381526375.1">
    <property type="nucleotide sequence ID" value="NZ_JBHULN010000019.1"/>
</dbReference>
<gene>
    <name evidence="2" type="ORF">ACFSUS_23215</name>
</gene>
<proteinExistence type="predicted"/>
<evidence type="ECO:0000313" key="3">
    <source>
        <dbReference type="Proteomes" id="UP001597469"/>
    </source>
</evidence>
<organism evidence="2 3">
    <name type="scientific">Spirosoma soli</name>
    <dbReference type="NCBI Taxonomy" id="1770529"/>
    <lineage>
        <taxon>Bacteria</taxon>
        <taxon>Pseudomonadati</taxon>
        <taxon>Bacteroidota</taxon>
        <taxon>Cytophagia</taxon>
        <taxon>Cytophagales</taxon>
        <taxon>Cytophagaceae</taxon>
        <taxon>Spirosoma</taxon>
    </lineage>
</organism>
<keyword evidence="3" id="KW-1185">Reference proteome</keyword>
<sequence length="61" mass="6362">MPSTQCKQADSPAPQSAIPTRDDNMAVGNADGTSTDSPFAFLFSRINSPTCSVISDVNLSV</sequence>
<feature type="region of interest" description="Disordered" evidence="1">
    <location>
        <begin position="1"/>
        <end position="31"/>
    </location>
</feature>
<dbReference type="EMBL" id="JBHULN010000019">
    <property type="protein sequence ID" value="MFD2573569.1"/>
    <property type="molecule type" value="Genomic_DNA"/>
</dbReference>
<evidence type="ECO:0000256" key="1">
    <source>
        <dbReference type="SAM" id="MobiDB-lite"/>
    </source>
</evidence>
<feature type="compositionally biased region" description="Polar residues" evidence="1">
    <location>
        <begin position="1"/>
        <end position="18"/>
    </location>
</feature>
<name>A0ABW5MBE5_9BACT</name>